<protein>
    <submittedName>
        <fullName evidence="2">Rnase h</fullName>
    </submittedName>
</protein>
<dbReference type="InterPro" id="IPR002156">
    <property type="entry name" value="RNaseH_domain"/>
</dbReference>
<gene>
    <name evidence="2" type="ORF">Tpal_868</name>
</gene>
<feature type="domain" description="RNase H type-1" evidence="1">
    <location>
        <begin position="1"/>
        <end position="133"/>
    </location>
</feature>
<evidence type="ECO:0000313" key="2">
    <source>
        <dbReference type="EMBL" id="CZQ87227.1"/>
    </source>
</evidence>
<dbReference type="Pfam" id="PF13456">
    <property type="entry name" value="RVT_3"/>
    <property type="match status" value="1"/>
</dbReference>
<sequence length="137" mass="15995">MIKAYIDGAVAGMEGFAAIGMLVIEHGVQTQKGIPLEKKMDNHQAEFEAFLYLLRYLLDNGKQKELIFCYTDSKLVSESIRKNYTKKEEHRVYLEEALLHLKKFDHFYLDWIPEKENRGADNLAKKALFQLAKKKRK</sequence>
<dbReference type="InterPro" id="IPR012337">
    <property type="entry name" value="RNaseH-like_sf"/>
</dbReference>
<dbReference type="PROSITE" id="PS50879">
    <property type="entry name" value="RNASE_H_1"/>
    <property type="match status" value="1"/>
</dbReference>
<dbReference type="Gene3D" id="3.30.420.10">
    <property type="entry name" value="Ribonuclease H-like superfamily/Ribonuclease H"/>
    <property type="match status" value="1"/>
</dbReference>
<keyword evidence="3" id="KW-1185">Reference proteome</keyword>
<evidence type="ECO:0000313" key="3">
    <source>
        <dbReference type="Proteomes" id="UP000242754"/>
    </source>
</evidence>
<evidence type="ECO:0000259" key="1">
    <source>
        <dbReference type="PROSITE" id="PS50879"/>
    </source>
</evidence>
<dbReference type="OrthoDB" id="7845843at2"/>
<dbReference type="AlphaFoldDB" id="A0A143YFD0"/>
<proteinExistence type="predicted"/>
<dbReference type="EMBL" id="FJNE01000002">
    <property type="protein sequence ID" value="CZQ87227.1"/>
    <property type="molecule type" value="Genomic_DNA"/>
</dbReference>
<name>A0A143YFD0_9LACT</name>
<dbReference type="CDD" id="cd09279">
    <property type="entry name" value="RNase_HI_like"/>
    <property type="match status" value="1"/>
</dbReference>
<organism evidence="2 3">
    <name type="scientific">Trichococcus palustris</name>
    <dbReference type="NCBI Taxonomy" id="140314"/>
    <lineage>
        <taxon>Bacteria</taxon>
        <taxon>Bacillati</taxon>
        <taxon>Bacillota</taxon>
        <taxon>Bacilli</taxon>
        <taxon>Lactobacillales</taxon>
        <taxon>Carnobacteriaceae</taxon>
        <taxon>Trichococcus</taxon>
    </lineage>
</organism>
<dbReference type="RefSeq" id="WP_087031888.1">
    <property type="nucleotide sequence ID" value="NZ_FJNE01000002.1"/>
</dbReference>
<dbReference type="STRING" id="140314.SAMN04488076_10590"/>
<accession>A0A143YFD0</accession>
<dbReference type="SUPFAM" id="SSF53098">
    <property type="entry name" value="Ribonuclease H-like"/>
    <property type="match status" value="1"/>
</dbReference>
<dbReference type="InterPro" id="IPR036397">
    <property type="entry name" value="RNaseH_sf"/>
</dbReference>
<dbReference type="Proteomes" id="UP000242754">
    <property type="component" value="Unassembled WGS sequence"/>
</dbReference>
<reference evidence="2 3" key="1">
    <citation type="submission" date="2016-02" db="EMBL/GenBank/DDBJ databases">
        <authorList>
            <person name="Wen L."/>
            <person name="He K."/>
            <person name="Yang H."/>
        </authorList>
    </citation>
    <scope>NUCLEOTIDE SEQUENCE [LARGE SCALE GENOMIC DNA]</scope>
    <source>
        <strain evidence="2">Trichococcus palustris</strain>
    </source>
</reference>
<dbReference type="GO" id="GO:0003676">
    <property type="term" value="F:nucleic acid binding"/>
    <property type="evidence" value="ECO:0007669"/>
    <property type="project" value="InterPro"/>
</dbReference>
<dbReference type="GO" id="GO:0004523">
    <property type="term" value="F:RNA-DNA hybrid ribonuclease activity"/>
    <property type="evidence" value="ECO:0007669"/>
    <property type="project" value="InterPro"/>
</dbReference>